<name>D2PSE5_KRIFD</name>
<protein>
    <submittedName>
        <fullName evidence="3">Alpha/beta hydrolase fold protein</fullName>
    </submittedName>
</protein>
<evidence type="ECO:0000256" key="1">
    <source>
        <dbReference type="ARBA" id="ARBA00022801"/>
    </source>
</evidence>
<dbReference type="InterPro" id="IPR000639">
    <property type="entry name" value="Epox_hydrolase-like"/>
</dbReference>
<keyword evidence="4" id="KW-1185">Reference proteome</keyword>
<dbReference type="eggNOG" id="COG0596">
    <property type="taxonomic scope" value="Bacteria"/>
</dbReference>
<evidence type="ECO:0000259" key="2">
    <source>
        <dbReference type="Pfam" id="PF00561"/>
    </source>
</evidence>
<dbReference type="STRING" id="479435.Kfla_4034"/>
<dbReference type="Proteomes" id="UP000007967">
    <property type="component" value="Chromosome"/>
</dbReference>
<dbReference type="RefSeq" id="WP_012921639.1">
    <property type="nucleotide sequence ID" value="NC_013729.1"/>
</dbReference>
<dbReference type="InterPro" id="IPR000073">
    <property type="entry name" value="AB_hydrolase_1"/>
</dbReference>
<sequence>MNSWNERIEHHRAHVNDVQLHYLLARSTTPVDEAVVLLHGWPQTSYAWRKVIPGLSARYDVVAPDLRGLGDSQRRGPYDKTTLARDVAELVEQLGHRRIHVVAHDMGATVGYALAHQEQQRVASLVVLEMLLPGFGLEEAASLREGGTTFWHLAFHLAEGGHAEALTQGREATYLHRFYTDSLYDPTSLTAEDRAHYLRAYEAPGAMHAGFEWYRTLFDDARDNRRRVQERLLDIPVLAIGGAHRMGDRVRESLAQVARSVQGETWEHCGHYPHEEQPERLVTRLLEFCPES</sequence>
<dbReference type="HOGENOM" id="CLU_020336_7_1_11"/>
<reference evidence="3 4" key="2">
    <citation type="journal article" date="2010" name="Stand. Genomic Sci.">
        <title>Complete genome sequence of Kribbella flavida type strain (IFO 14399).</title>
        <authorList>
            <person name="Pukall R."/>
            <person name="Lapidus A."/>
            <person name="Glavina Del Rio T."/>
            <person name="Copeland A."/>
            <person name="Tice H."/>
            <person name="Cheng J.-F."/>
            <person name="Lucas S."/>
            <person name="Chen F."/>
            <person name="Nolan M."/>
            <person name="LaButti K."/>
            <person name="Pati A."/>
            <person name="Ivanova N."/>
            <person name="Mavrommatis K."/>
            <person name="Mikhailova N."/>
            <person name="Pitluck S."/>
            <person name="Bruce D."/>
            <person name="Goodwin L."/>
            <person name="Land M."/>
            <person name="Hauser L."/>
            <person name="Chang Y.-J."/>
            <person name="Jeffries C.D."/>
            <person name="Chen A."/>
            <person name="Palaniappan K."/>
            <person name="Chain P."/>
            <person name="Rohde M."/>
            <person name="Goeker M."/>
            <person name="Bristow J."/>
            <person name="Eisen J.A."/>
            <person name="Markowitz V."/>
            <person name="Hugenholtz P."/>
            <person name="Kyrpides N.C."/>
            <person name="Klenk H.-P."/>
            <person name="Brettin T."/>
        </authorList>
    </citation>
    <scope>NUCLEOTIDE SEQUENCE [LARGE SCALE GENOMIC DNA]</scope>
    <source>
        <strain evidence="4">DSM 17836 / JCM 10339 / NBRC 14399</strain>
    </source>
</reference>
<accession>D2PSE5</accession>
<dbReference type="Gene3D" id="3.40.50.1820">
    <property type="entry name" value="alpha/beta hydrolase"/>
    <property type="match status" value="1"/>
</dbReference>
<feature type="domain" description="AB hydrolase-1" evidence="2">
    <location>
        <begin position="34"/>
        <end position="277"/>
    </location>
</feature>
<proteinExistence type="predicted"/>
<keyword evidence="1 3" id="KW-0378">Hydrolase</keyword>
<dbReference type="PRINTS" id="PR00412">
    <property type="entry name" value="EPOXHYDRLASE"/>
</dbReference>
<dbReference type="AlphaFoldDB" id="D2PSE5"/>
<organism evidence="3 4">
    <name type="scientific">Kribbella flavida (strain DSM 17836 / JCM 10339 / NBRC 14399)</name>
    <dbReference type="NCBI Taxonomy" id="479435"/>
    <lineage>
        <taxon>Bacteria</taxon>
        <taxon>Bacillati</taxon>
        <taxon>Actinomycetota</taxon>
        <taxon>Actinomycetes</taxon>
        <taxon>Propionibacteriales</taxon>
        <taxon>Kribbellaceae</taxon>
        <taxon>Kribbella</taxon>
    </lineage>
</organism>
<dbReference type="OrthoDB" id="27092at2"/>
<evidence type="ECO:0000313" key="3">
    <source>
        <dbReference type="EMBL" id="ADB33083.1"/>
    </source>
</evidence>
<dbReference type="EMBL" id="CP001736">
    <property type="protein sequence ID" value="ADB33083.1"/>
    <property type="molecule type" value="Genomic_DNA"/>
</dbReference>
<evidence type="ECO:0000313" key="4">
    <source>
        <dbReference type="Proteomes" id="UP000007967"/>
    </source>
</evidence>
<dbReference type="SUPFAM" id="SSF53474">
    <property type="entry name" value="alpha/beta-Hydrolases"/>
    <property type="match status" value="1"/>
</dbReference>
<dbReference type="ESTHER" id="krifd-d2pse5">
    <property type="family name" value="CFTR-inhibitory-factor_Cif"/>
</dbReference>
<reference evidence="4" key="1">
    <citation type="submission" date="2009-09" db="EMBL/GenBank/DDBJ databases">
        <title>The complete genome of Kribbella flavida DSM 17836.</title>
        <authorList>
            <consortium name="US DOE Joint Genome Institute (JGI-PGF)"/>
            <person name="Lucas S."/>
            <person name="Copeland A."/>
            <person name="Lapidus A."/>
            <person name="Glavina del Rio T."/>
            <person name="Dalin E."/>
            <person name="Tice H."/>
            <person name="Bruce D."/>
            <person name="Goodwin L."/>
            <person name="Pitluck S."/>
            <person name="Kyrpides N."/>
            <person name="Mavromatis K."/>
            <person name="Ivanova N."/>
            <person name="Saunders E."/>
            <person name="Brettin T."/>
            <person name="Detter J.C."/>
            <person name="Han C."/>
            <person name="Larimer F."/>
            <person name="Land M."/>
            <person name="Hauser L."/>
            <person name="Markowitz V."/>
            <person name="Cheng J.-F."/>
            <person name="Hugenholtz P."/>
            <person name="Woyke T."/>
            <person name="Wu D."/>
            <person name="Pukall R."/>
            <person name="Klenk H.-P."/>
            <person name="Eisen J.A."/>
        </authorList>
    </citation>
    <scope>NUCLEOTIDE SEQUENCE [LARGE SCALE GENOMIC DNA]</scope>
    <source>
        <strain evidence="4">DSM 17836 / JCM 10339 / NBRC 14399</strain>
    </source>
</reference>
<dbReference type="GO" id="GO:0016787">
    <property type="term" value="F:hydrolase activity"/>
    <property type="evidence" value="ECO:0007669"/>
    <property type="project" value="UniProtKB-KW"/>
</dbReference>
<dbReference type="KEGG" id="kfl:Kfla_4034"/>
<dbReference type="PANTHER" id="PTHR43329">
    <property type="entry name" value="EPOXIDE HYDROLASE"/>
    <property type="match status" value="1"/>
</dbReference>
<gene>
    <name evidence="3" type="ordered locus">Kfla_4034</name>
</gene>
<dbReference type="Pfam" id="PF00561">
    <property type="entry name" value="Abhydrolase_1"/>
    <property type="match status" value="1"/>
</dbReference>
<dbReference type="InterPro" id="IPR029058">
    <property type="entry name" value="AB_hydrolase_fold"/>
</dbReference>